<dbReference type="GO" id="GO:0020037">
    <property type="term" value="F:heme binding"/>
    <property type="evidence" value="ECO:0007669"/>
    <property type="project" value="InterPro"/>
</dbReference>
<evidence type="ECO:0000313" key="8">
    <source>
        <dbReference type="EMBL" id="QCC85651.1"/>
    </source>
</evidence>
<keyword evidence="2 4" id="KW-0479">Metal-binding</keyword>
<dbReference type="EMBL" id="CP036295">
    <property type="protein sequence ID" value="QCC85651.1"/>
    <property type="molecule type" value="Genomic_DNA"/>
</dbReference>
<dbReference type="Proteomes" id="UP000297065">
    <property type="component" value="Chromosome"/>
</dbReference>
<dbReference type="SUPFAM" id="SSF46626">
    <property type="entry name" value="Cytochrome c"/>
    <property type="match status" value="1"/>
</dbReference>
<feature type="region of interest" description="Disordered" evidence="5">
    <location>
        <begin position="1"/>
        <end position="20"/>
    </location>
</feature>
<evidence type="ECO:0000313" key="9">
    <source>
        <dbReference type="Proteomes" id="UP000297065"/>
    </source>
</evidence>
<dbReference type="GO" id="GO:0009055">
    <property type="term" value="F:electron transfer activity"/>
    <property type="evidence" value="ECO:0007669"/>
    <property type="project" value="InterPro"/>
</dbReference>
<dbReference type="GO" id="GO:0046872">
    <property type="term" value="F:metal ion binding"/>
    <property type="evidence" value="ECO:0007669"/>
    <property type="project" value="UniProtKB-KW"/>
</dbReference>
<accession>A0A4P7ULU3</accession>
<evidence type="ECO:0000259" key="7">
    <source>
        <dbReference type="PROSITE" id="PS51007"/>
    </source>
</evidence>
<gene>
    <name evidence="8" type="ORF">DDIC_07125</name>
</gene>
<dbReference type="InterPro" id="IPR036909">
    <property type="entry name" value="Cyt_c-like_dom_sf"/>
</dbReference>
<evidence type="ECO:0000256" key="5">
    <source>
        <dbReference type="SAM" id="MobiDB-lite"/>
    </source>
</evidence>
<dbReference type="InterPro" id="IPR009056">
    <property type="entry name" value="Cyt_c-like_dom"/>
</dbReference>
<feature type="compositionally biased region" description="Basic residues" evidence="5">
    <location>
        <begin position="1"/>
        <end position="13"/>
    </location>
</feature>
<dbReference type="OrthoDB" id="5461216at2"/>
<evidence type="ECO:0000256" key="2">
    <source>
        <dbReference type="ARBA" id="ARBA00022723"/>
    </source>
</evidence>
<evidence type="ECO:0000256" key="3">
    <source>
        <dbReference type="ARBA" id="ARBA00023004"/>
    </source>
</evidence>
<proteinExistence type="predicted"/>
<feature type="chain" id="PRO_5020392579" evidence="6">
    <location>
        <begin position="47"/>
        <end position="124"/>
    </location>
</feature>
<evidence type="ECO:0000256" key="4">
    <source>
        <dbReference type="PROSITE-ProRule" id="PRU00433"/>
    </source>
</evidence>
<feature type="signal peptide" evidence="6">
    <location>
        <begin position="1"/>
        <end position="46"/>
    </location>
</feature>
<reference evidence="8 9" key="1">
    <citation type="submission" date="2019-02" db="EMBL/GenBank/DDBJ databases">
        <title>Complete Genome Sequence of Desulfovibrio desulfuricans IC1, a Sulfonate Utilizing Anaerobe.</title>
        <authorList>
            <person name="Day L.A."/>
            <person name="De Leon K.B."/>
            <person name="Wall J.D."/>
        </authorList>
    </citation>
    <scope>NUCLEOTIDE SEQUENCE [LARGE SCALE GENOMIC DNA]</scope>
    <source>
        <strain evidence="8 9">IC1</strain>
    </source>
</reference>
<organism evidence="8 9">
    <name type="scientific">Desulfovibrio desulfuricans</name>
    <dbReference type="NCBI Taxonomy" id="876"/>
    <lineage>
        <taxon>Bacteria</taxon>
        <taxon>Pseudomonadati</taxon>
        <taxon>Thermodesulfobacteriota</taxon>
        <taxon>Desulfovibrionia</taxon>
        <taxon>Desulfovibrionales</taxon>
        <taxon>Desulfovibrionaceae</taxon>
        <taxon>Desulfovibrio</taxon>
    </lineage>
</organism>
<dbReference type="Gene3D" id="1.10.760.10">
    <property type="entry name" value="Cytochrome c-like domain"/>
    <property type="match status" value="1"/>
</dbReference>
<evidence type="ECO:0000256" key="1">
    <source>
        <dbReference type="ARBA" id="ARBA00022617"/>
    </source>
</evidence>
<dbReference type="PROSITE" id="PS51007">
    <property type="entry name" value="CYTC"/>
    <property type="match status" value="1"/>
</dbReference>
<protein>
    <submittedName>
        <fullName evidence="8">C-type cytochrome</fullName>
    </submittedName>
</protein>
<keyword evidence="6" id="KW-0732">Signal</keyword>
<sequence>MGSSRAHKRHGPFKRNNPQEGFMAVLKNSVKLLLAAGLLLAGTAVAAQDNAGSGQELYQKLCASCHSASPAAMKGKPVDALLAGMEKVKNMSNASGAAARMQQVLQPLNPDQTKSIAVYLNGLQ</sequence>
<keyword evidence="3 4" id="KW-0408">Iron</keyword>
<name>A0A4P7ULU3_DESDE</name>
<keyword evidence="1 4" id="KW-0349">Heme</keyword>
<evidence type="ECO:0000256" key="6">
    <source>
        <dbReference type="SAM" id="SignalP"/>
    </source>
</evidence>
<dbReference type="AlphaFoldDB" id="A0A4P7ULU3"/>
<feature type="domain" description="Cytochrome c" evidence="7">
    <location>
        <begin position="49"/>
        <end position="124"/>
    </location>
</feature>